<evidence type="ECO:0000313" key="4">
    <source>
        <dbReference type="EMBL" id="NBI34107.1"/>
    </source>
</evidence>
<feature type="transmembrane region" description="Helical" evidence="2">
    <location>
        <begin position="183"/>
        <end position="204"/>
    </location>
</feature>
<keyword evidence="2" id="KW-0812">Transmembrane</keyword>
<dbReference type="PROSITE" id="PS50943">
    <property type="entry name" value="HTH_CROC1"/>
    <property type="match status" value="1"/>
</dbReference>
<dbReference type="PANTHER" id="PTHR46558:SF15">
    <property type="entry name" value="HELIX-TURN-HELIX DOMAIN PROTEIN"/>
    <property type="match status" value="1"/>
</dbReference>
<proteinExistence type="predicted"/>
<dbReference type="Pfam" id="PF01381">
    <property type="entry name" value="HTH_3"/>
    <property type="match status" value="1"/>
</dbReference>
<dbReference type="GO" id="GO:0003677">
    <property type="term" value="F:DNA binding"/>
    <property type="evidence" value="ECO:0007669"/>
    <property type="project" value="UniProtKB-KW"/>
</dbReference>
<gene>
    <name evidence="4" type="ORF">D1639_03485</name>
</gene>
<accession>A0A7C9NL48</accession>
<dbReference type="EMBL" id="QWKH01000015">
    <property type="protein sequence ID" value="NBI34107.1"/>
    <property type="molecule type" value="Genomic_DNA"/>
</dbReference>
<dbReference type="AlphaFoldDB" id="A0A7C9NL48"/>
<feature type="transmembrane region" description="Helical" evidence="2">
    <location>
        <begin position="117"/>
        <end position="139"/>
    </location>
</feature>
<dbReference type="SMART" id="SM00530">
    <property type="entry name" value="HTH_XRE"/>
    <property type="match status" value="1"/>
</dbReference>
<dbReference type="PANTHER" id="PTHR46558">
    <property type="entry name" value="TRACRIPTIONAL REGULATORY PROTEIN-RELATED-RELATED"/>
    <property type="match status" value="1"/>
</dbReference>
<dbReference type="Gene3D" id="1.10.260.40">
    <property type="entry name" value="lambda repressor-like DNA-binding domains"/>
    <property type="match status" value="1"/>
</dbReference>
<evidence type="ECO:0000256" key="2">
    <source>
        <dbReference type="SAM" id="Phobius"/>
    </source>
</evidence>
<name>A0A7C9NL48_9BACT</name>
<feature type="transmembrane region" description="Helical" evidence="2">
    <location>
        <begin position="82"/>
        <end position="105"/>
    </location>
</feature>
<keyword evidence="1" id="KW-0238">DNA-binding</keyword>
<protein>
    <submittedName>
        <fullName evidence="4">Helix-turn-helix domain-containing protein</fullName>
    </submittedName>
</protein>
<sequence length="208" mass="22602">MEVSKQIRLKRTAKQLSQDQLAEAIYASRQTISNWETGKTYPDVQSLILLSEALDTTVEELVQGDMAEMRASALADSRAMNIYAWVMAGGVALGALFALGLSLAWQEPSGIGRMSMGNIAAVAVFVPLYAASLGAACAVERIKRRNNVVTYREISEFMEGRTGSQIERRSTDFSRKHPWADMALKATVSAGIALAFFLVADAVVQHLG</sequence>
<keyword evidence="2" id="KW-0472">Membrane</keyword>
<evidence type="ECO:0000259" key="3">
    <source>
        <dbReference type="PROSITE" id="PS50943"/>
    </source>
</evidence>
<feature type="domain" description="HTH cro/C1-type" evidence="3">
    <location>
        <begin position="7"/>
        <end position="61"/>
    </location>
</feature>
<dbReference type="SUPFAM" id="SSF47413">
    <property type="entry name" value="lambda repressor-like DNA-binding domains"/>
    <property type="match status" value="1"/>
</dbReference>
<reference evidence="4" key="1">
    <citation type="submission" date="2018-08" db="EMBL/GenBank/DDBJ databases">
        <title>Murine metabolic-syndrome-specific gut microbial biobank.</title>
        <authorList>
            <person name="Liu C."/>
        </authorList>
    </citation>
    <scope>NUCLEOTIDE SEQUENCE [LARGE SCALE GENOMIC DNA]</scope>
    <source>
        <strain evidence="4">Z82</strain>
    </source>
</reference>
<comment type="caution">
    <text evidence="4">The sequence shown here is derived from an EMBL/GenBank/DDBJ whole genome shotgun (WGS) entry which is preliminary data.</text>
</comment>
<evidence type="ECO:0000256" key="1">
    <source>
        <dbReference type="ARBA" id="ARBA00023125"/>
    </source>
</evidence>
<dbReference type="CDD" id="cd00093">
    <property type="entry name" value="HTH_XRE"/>
    <property type="match status" value="1"/>
</dbReference>
<keyword evidence="2" id="KW-1133">Transmembrane helix</keyword>
<dbReference type="InterPro" id="IPR010982">
    <property type="entry name" value="Lambda_DNA-bd_dom_sf"/>
</dbReference>
<organism evidence="4">
    <name type="scientific">Muribaculaceae bacterium Z82</name>
    <dbReference type="NCBI Taxonomy" id="2304548"/>
    <lineage>
        <taxon>Bacteria</taxon>
        <taxon>Pseudomonadati</taxon>
        <taxon>Bacteroidota</taxon>
        <taxon>Bacteroidia</taxon>
        <taxon>Bacteroidales</taxon>
        <taxon>Muribaculaceae</taxon>
    </lineage>
</organism>
<dbReference type="InterPro" id="IPR001387">
    <property type="entry name" value="Cro/C1-type_HTH"/>
</dbReference>